<proteinExistence type="predicted"/>
<feature type="compositionally biased region" description="Basic and acidic residues" evidence="1">
    <location>
        <begin position="706"/>
        <end position="717"/>
    </location>
</feature>
<dbReference type="AlphaFoldDB" id="A0A484IAA3"/>
<feature type="compositionally biased region" description="Polar residues" evidence="1">
    <location>
        <begin position="722"/>
        <end position="736"/>
    </location>
</feature>
<sequence>MKSSAGVVVDLIEFDISDELKPIVSEFGYDNNGSIKITFTEVYQNLSLHCFFDINKIQKSLAEFERKLKSKVQRLLPSHYNLIEEDFIKNLHKIDLVEDDTKSSDRQSDDTKTQDNKIVYQRKYQLGFILYEAVIVERLPKFVFYDSGTFNLIDKIEVANYTIYPADTIISSNPIPYSFESEQELADYLELAKNETFDSLFEKILSEFKDYVNVEEHNQIILSCGILFSYFQDKFGATPYNILVGENGSGKNSALLVFRLLGYRPLYITAASAANYYTFLGQIQEGQGTIIEDEADNICNSIEKKNMLKTGYSSGGSVPKVGFTKNGRRFQEFYLTFCHKWFAMEELPQGKNNRGVFDRSFIHYFMKGDVKYNIKDVLKDKDSKSYQNLIHLRKLLLAFKLVNYDRKFPSVKTNLKDRDAELTHPLLNIFYEGRNFEKIRLALSKIISEKTSTKSNSIEAMIAETLRQLIENKNELIISISNDAFYSRFKEVSEAKDYCFDESNSTFYLPDGTKISKSKIINLLKSKFKAKLFRTNQARGFTINKRDIEKISKQYDIIEEIIVNENQTKGTHSPDAIEEDEKQMASKKKVTEVTEVTEFKDAIPHFDEKTSKDDNQRRKEDDLTPKDKGGNKDTISSKKENEVDKNNESLAGPNTYYDKEDNSTNSSSDTSNPDNKSNTNSTDLNATLSNLRESNNSSITNNNTEHIGREAKEELGREPLVSNKSTINQPESISSKEPSHNSGSTSLSSLSSYNSNSQQETQSNKYKVISKTIYTPLKGVTGVTSVTALPPQYPCYFCGNDYKTGIDFDMELHLLEKHKQQMLRLPIKGNLDNRSEYLVQLTKKKIRDESTVNVEGDHYEL</sequence>
<evidence type="ECO:0000313" key="3">
    <source>
        <dbReference type="Proteomes" id="UP000294299"/>
    </source>
</evidence>
<evidence type="ECO:0000313" key="2">
    <source>
        <dbReference type="EMBL" id="VFJ12607.1"/>
    </source>
</evidence>
<gene>
    <name evidence="2" type="ORF">NFRAN_0286</name>
</gene>
<feature type="region of interest" description="Disordered" evidence="1">
    <location>
        <begin position="566"/>
        <end position="763"/>
    </location>
</feature>
<dbReference type="RefSeq" id="WP_134482705.1">
    <property type="nucleotide sequence ID" value="NZ_LR216287.1"/>
</dbReference>
<keyword evidence="3" id="KW-1185">Reference proteome</keyword>
<feature type="compositionally biased region" description="Low complexity" evidence="1">
    <location>
        <begin position="663"/>
        <end position="683"/>
    </location>
</feature>
<dbReference type="Proteomes" id="UP000294299">
    <property type="component" value="Chromosome NFRAN"/>
</dbReference>
<feature type="compositionally biased region" description="Polar residues" evidence="1">
    <location>
        <begin position="684"/>
        <end position="693"/>
    </location>
</feature>
<dbReference type="EMBL" id="LR216287">
    <property type="protein sequence ID" value="VFJ12607.1"/>
    <property type="molecule type" value="Genomic_DNA"/>
</dbReference>
<accession>A0A484IAA3</accession>
<feature type="compositionally biased region" description="Low complexity" evidence="1">
    <location>
        <begin position="740"/>
        <end position="757"/>
    </location>
</feature>
<evidence type="ECO:0000256" key="1">
    <source>
        <dbReference type="SAM" id="MobiDB-lite"/>
    </source>
</evidence>
<feature type="compositionally biased region" description="Low complexity" evidence="1">
    <location>
        <begin position="694"/>
        <end position="704"/>
    </location>
</feature>
<organism evidence="2 3">
    <name type="scientific">Candidatus Nitrosocosmicus franklandianus</name>
    <dbReference type="NCBI Taxonomy" id="1798806"/>
    <lineage>
        <taxon>Archaea</taxon>
        <taxon>Nitrososphaerota</taxon>
        <taxon>Nitrososphaeria</taxon>
        <taxon>Nitrososphaerales</taxon>
        <taxon>Nitrososphaeraceae</taxon>
        <taxon>Candidatus Nitrosocosmicus</taxon>
    </lineage>
</organism>
<dbReference type="KEGG" id="nfn:NFRAN_0286"/>
<reference evidence="2 3" key="1">
    <citation type="submission" date="2019-02" db="EMBL/GenBank/DDBJ databases">
        <authorList>
            <person name="Lehtovirta-Morley E L."/>
        </authorList>
    </citation>
    <scope>NUCLEOTIDE SEQUENCE [LARGE SCALE GENOMIC DNA]</scope>
    <source>
        <strain evidence="2">NFRAN1</strain>
    </source>
</reference>
<dbReference type="OrthoDB" id="12286at2157"/>
<protein>
    <submittedName>
        <fullName evidence="2">Uncharacterized protein</fullName>
    </submittedName>
</protein>
<feature type="compositionally biased region" description="Basic and acidic residues" evidence="1">
    <location>
        <begin position="589"/>
        <end position="647"/>
    </location>
</feature>
<dbReference type="GeneID" id="39419849"/>
<name>A0A484IAA3_9ARCH</name>